<feature type="signal peptide" evidence="1">
    <location>
        <begin position="1"/>
        <end position="19"/>
    </location>
</feature>
<accession>A0AA40BNR7</accession>
<organism evidence="2 3">
    <name type="scientific">Apiosordaria backusii</name>
    <dbReference type="NCBI Taxonomy" id="314023"/>
    <lineage>
        <taxon>Eukaryota</taxon>
        <taxon>Fungi</taxon>
        <taxon>Dikarya</taxon>
        <taxon>Ascomycota</taxon>
        <taxon>Pezizomycotina</taxon>
        <taxon>Sordariomycetes</taxon>
        <taxon>Sordariomycetidae</taxon>
        <taxon>Sordariales</taxon>
        <taxon>Lasiosphaeriaceae</taxon>
        <taxon>Apiosordaria</taxon>
    </lineage>
</organism>
<dbReference type="EMBL" id="JAUKTV010000005">
    <property type="protein sequence ID" value="KAK0737498.1"/>
    <property type="molecule type" value="Genomic_DNA"/>
</dbReference>
<sequence>MKVTTLAAALAATFTVAVAEMAATQEMAASQNMAAAQDWPEWPDWEDLDWVLEEASPIVVGKGKGKSGNDFVEVEIFDPFPSGKGKSGGSWSPPPPPFKCKPGSYACEWSPRKGSGWKVCNVLGEWVYGGSCGKRERCEFNRANKSPYCLPYSYL</sequence>
<reference evidence="2" key="1">
    <citation type="submission" date="2023-06" db="EMBL/GenBank/DDBJ databases">
        <title>Genome-scale phylogeny and comparative genomics of the fungal order Sordariales.</title>
        <authorList>
            <consortium name="Lawrence Berkeley National Laboratory"/>
            <person name="Hensen N."/>
            <person name="Bonometti L."/>
            <person name="Westerberg I."/>
            <person name="Brannstrom I.O."/>
            <person name="Guillou S."/>
            <person name="Cros-Aarteil S."/>
            <person name="Calhoun S."/>
            <person name="Haridas S."/>
            <person name="Kuo A."/>
            <person name="Mondo S."/>
            <person name="Pangilinan J."/>
            <person name="Riley R."/>
            <person name="Labutti K."/>
            <person name="Andreopoulos B."/>
            <person name="Lipzen A."/>
            <person name="Chen C."/>
            <person name="Yanf M."/>
            <person name="Daum C."/>
            <person name="Ng V."/>
            <person name="Clum A."/>
            <person name="Steindorff A."/>
            <person name="Ohm R."/>
            <person name="Martin F."/>
            <person name="Silar P."/>
            <person name="Natvig D."/>
            <person name="Lalanne C."/>
            <person name="Gautier V."/>
            <person name="Ament-Velasquez S.L."/>
            <person name="Kruys A."/>
            <person name="Hutchinson M.I."/>
            <person name="Powell A.J."/>
            <person name="Barry K."/>
            <person name="Miller A.N."/>
            <person name="Grigoriev I.V."/>
            <person name="Debuchy R."/>
            <person name="Gladieux P."/>
            <person name="Thoren M.H."/>
            <person name="Johannesson H."/>
        </authorList>
    </citation>
    <scope>NUCLEOTIDE SEQUENCE</scope>
    <source>
        <strain evidence="2">CBS 540.89</strain>
    </source>
</reference>
<evidence type="ECO:0000313" key="3">
    <source>
        <dbReference type="Proteomes" id="UP001172159"/>
    </source>
</evidence>
<dbReference type="AlphaFoldDB" id="A0AA40BNR7"/>
<evidence type="ECO:0000256" key="1">
    <source>
        <dbReference type="SAM" id="SignalP"/>
    </source>
</evidence>
<dbReference type="Proteomes" id="UP001172159">
    <property type="component" value="Unassembled WGS sequence"/>
</dbReference>
<protein>
    <submittedName>
        <fullName evidence="2">Uncharacterized protein</fullName>
    </submittedName>
</protein>
<name>A0AA40BNR7_9PEZI</name>
<feature type="chain" id="PRO_5041381954" evidence="1">
    <location>
        <begin position="20"/>
        <end position="155"/>
    </location>
</feature>
<gene>
    <name evidence="2" type="ORF">B0T21DRAFT_347864</name>
</gene>
<keyword evidence="1" id="KW-0732">Signal</keyword>
<proteinExistence type="predicted"/>
<comment type="caution">
    <text evidence="2">The sequence shown here is derived from an EMBL/GenBank/DDBJ whole genome shotgun (WGS) entry which is preliminary data.</text>
</comment>
<keyword evidence="3" id="KW-1185">Reference proteome</keyword>
<evidence type="ECO:0000313" key="2">
    <source>
        <dbReference type="EMBL" id="KAK0737498.1"/>
    </source>
</evidence>